<dbReference type="PROSITE" id="PS51379">
    <property type="entry name" value="4FE4S_FER_2"/>
    <property type="match status" value="2"/>
</dbReference>
<feature type="binding site" evidence="5">
    <location>
        <position position="203"/>
    </location>
    <ligand>
        <name>[3Fe-4S] cluster</name>
        <dbReference type="ChEBI" id="CHEBI:21137"/>
    </ligand>
</feature>
<dbReference type="GO" id="GO:0003899">
    <property type="term" value="F:DNA-directed RNA polymerase activity"/>
    <property type="evidence" value="ECO:0007669"/>
    <property type="project" value="UniProtKB-UniRule"/>
</dbReference>
<feature type="domain" description="4Fe-4S ferredoxin-type" evidence="6">
    <location>
        <begin position="190"/>
        <end position="220"/>
    </location>
</feature>
<evidence type="ECO:0000313" key="8">
    <source>
        <dbReference type="Proteomes" id="UP000070565"/>
    </source>
</evidence>
<dbReference type="GO" id="GO:0046983">
    <property type="term" value="F:protein dimerization activity"/>
    <property type="evidence" value="ECO:0007669"/>
    <property type="project" value="InterPro"/>
</dbReference>
<dbReference type="Gene3D" id="3.30.70.3110">
    <property type="match status" value="1"/>
</dbReference>
<organism evidence="7 8">
    <name type="scientific">candidate division MSBL1 archaeon SCGC-AAA261F19</name>
    <dbReference type="NCBI Taxonomy" id="1698275"/>
    <lineage>
        <taxon>Archaea</taxon>
        <taxon>Methanobacteriati</taxon>
        <taxon>Methanobacteriota</taxon>
        <taxon>candidate division MSBL1</taxon>
    </lineage>
</organism>
<dbReference type="HAMAP" id="MF_00320">
    <property type="entry name" value="RNApol_arch_Rpo3"/>
    <property type="match status" value="1"/>
</dbReference>
<proteinExistence type="inferred from homology"/>
<sequence>MEIEIRELKDDRLKFFLSGATPEFVNSLRRAILQEIPVMAVDEVDFMANDSVVDDEILAHRLGQVPLHTPEGYLLPSECDCRDGRCSNCSVSLTLKTEGPSLVKSGILESSDTEVVPASDSFPLTRLGEGQKLELMAIARLGFGKDHPNWQPALASYKYMPIFGWKKDGCTLCGDCVEACPPDLLEIADDEVVINDLEECTMCKACVDACPEGAIDIDQDSSKFIFKVESFGCMSPVRILEKAAEVLKEKCEDFIGGTERF</sequence>
<dbReference type="InterPro" id="IPR036603">
    <property type="entry name" value="RBP11-like"/>
</dbReference>
<evidence type="ECO:0000256" key="3">
    <source>
        <dbReference type="ARBA" id="ARBA00023163"/>
    </source>
</evidence>
<dbReference type="GO" id="GO:0046872">
    <property type="term" value="F:metal ion binding"/>
    <property type="evidence" value="ECO:0007669"/>
    <property type="project" value="UniProtKB-KW"/>
</dbReference>
<comment type="catalytic activity">
    <reaction evidence="5">
        <text>RNA(n) + a ribonucleoside 5'-triphosphate = RNA(n+1) + diphosphate</text>
        <dbReference type="Rhea" id="RHEA:21248"/>
        <dbReference type="Rhea" id="RHEA-COMP:14527"/>
        <dbReference type="Rhea" id="RHEA-COMP:17342"/>
        <dbReference type="ChEBI" id="CHEBI:33019"/>
        <dbReference type="ChEBI" id="CHEBI:61557"/>
        <dbReference type="ChEBI" id="CHEBI:140395"/>
        <dbReference type="EC" id="2.7.7.6"/>
    </reaction>
</comment>
<evidence type="ECO:0000259" key="6">
    <source>
        <dbReference type="PROSITE" id="PS51379"/>
    </source>
</evidence>
<keyword evidence="5" id="KW-0411">Iron-sulfur</keyword>
<dbReference type="CDD" id="cd07030">
    <property type="entry name" value="RNAP_D"/>
    <property type="match status" value="1"/>
</dbReference>
<dbReference type="Pfam" id="PF01193">
    <property type="entry name" value="RNA_pol_L"/>
    <property type="match status" value="1"/>
</dbReference>
<dbReference type="Gene3D" id="3.30.1360.10">
    <property type="entry name" value="RNA polymerase, RBP11-like subunit"/>
    <property type="match status" value="1"/>
</dbReference>
<evidence type="ECO:0000256" key="2">
    <source>
        <dbReference type="ARBA" id="ARBA00022490"/>
    </source>
</evidence>
<reference evidence="7 8" key="1">
    <citation type="journal article" date="2016" name="Sci. Rep.">
        <title>Metabolic traits of an uncultured archaeal lineage -MSBL1- from brine pools of the Red Sea.</title>
        <authorList>
            <person name="Mwirichia R."/>
            <person name="Alam I."/>
            <person name="Rashid M."/>
            <person name="Vinu M."/>
            <person name="Ba-Alawi W."/>
            <person name="Anthony Kamau A."/>
            <person name="Kamanda Ngugi D."/>
            <person name="Goker M."/>
            <person name="Klenk H.P."/>
            <person name="Bajic V."/>
            <person name="Stingl U."/>
        </authorList>
    </citation>
    <scope>NUCLEOTIDE SEQUENCE [LARGE SCALE GENOMIC DNA]</scope>
    <source>
        <strain evidence="7">SCGC-AAA261F19</strain>
    </source>
</reference>
<evidence type="ECO:0000256" key="4">
    <source>
        <dbReference type="ARBA" id="ARBA00025804"/>
    </source>
</evidence>
<dbReference type="InterPro" id="IPR036643">
    <property type="entry name" value="RNApol_insert_sf"/>
</dbReference>
<keyword evidence="3 5" id="KW-0804">Transcription</keyword>
<dbReference type="GO" id="GO:0016491">
    <property type="term" value="F:oxidoreductase activity"/>
    <property type="evidence" value="ECO:0007669"/>
    <property type="project" value="UniProtKB-ARBA"/>
</dbReference>
<comment type="subunit">
    <text evidence="5">Part of the RNA polymerase complex.</text>
</comment>
<dbReference type="GO" id="GO:0000428">
    <property type="term" value="C:DNA-directed RNA polymerase complex"/>
    <property type="evidence" value="ECO:0007669"/>
    <property type="project" value="UniProtKB-KW"/>
</dbReference>
<dbReference type="SMART" id="SM00662">
    <property type="entry name" value="RPOLD"/>
    <property type="match status" value="1"/>
</dbReference>
<dbReference type="PANTHER" id="PTHR11800:SF2">
    <property type="entry name" value="DNA-DIRECTED RNA POLYMERASE II SUBUNIT RPB3"/>
    <property type="match status" value="1"/>
</dbReference>
<dbReference type="Pfam" id="PF01000">
    <property type="entry name" value="RNA_pol_A_bac"/>
    <property type="match status" value="1"/>
</dbReference>
<dbReference type="GO" id="GO:0003677">
    <property type="term" value="F:DNA binding"/>
    <property type="evidence" value="ECO:0007669"/>
    <property type="project" value="UniProtKB-UniRule"/>
</dbReference>
<feature type="binding site" evidence="5">
    <location>
        <position position="200"/>
    </location>
    <ligand>
        <name>[3Fe-4S] cluster</name>
        <dbReference type="ChEBI" id="CHEBI:21137"/>
    </ligand>
</feature>
<gene>
    <name evidence="5" type="primary">rpo3</name>
    <name evidence="5" type="synonym">rpoD</name>
    <name evidence="7" type="ORF">AKJ45_03830</name>
</gene>
<comment type="function">
    <text evidence="5">DNA-dependent RNA polymerase (RNAP) catalyzes the transcription of DNA into RNA using the four ribonucleoside triphosphates as substrates.</text>
</comment>
<keyword evidence="5" id="KW-0548">Nucleotidyltransferase</keyword>
<dbReference type="InterPro" id="IPR022842">
    <property type="entry name" value="RNAP_Rpo3/Rpb3/RPAC1"/>
</dbReference>
<dbReference type="SUPFAM" id="SSF56553">
    <property type="entry name" value="Insert subdomain of RNA polymerase alpha subunit"/>
    <property type="match status" value="1"/>
</dbReference>
<accession>A0A133V688</accession>
<dbReference type="InterPro" id="IPR011262">
    <property type="entry name" value="DNA-dir_RNA_pol_insert"/>
</dbReference>
<evidence type="ECO:0000256" key="1">
    <source>
        <dbReference type="ARBA" id="ARBA00022478"/>
    </source>
</evidence>
<dbReference type="GO" id="GO:0051538">
    <property type="term" value="F:3 iron, 4 sulfur cluster binding"/>
    <property type="evidence" value="ECO:0007669"/>
    <property type="project" value="UniProtKB-KW"/>
</dbReference>
<dbReference type="InterPro" id="IPR050518">
    <property type="entry name" value="Rpo3/RPB3_RNA_Pol_subunit"/>
</dbReference>
<dbReference type="EMBL" id="LHXZ01000078">
    <property type="protein sequence ID" value="KXB01951.1"/>
    <property type="molecule type" value="Genomic_DNA"/>
</dbReference>
<dbReference type="AlphaFoldDB" id="A0A133V688"/>
<comment type="caution">
    <text evidence="7">The sequence shown here is derived from an EMBL/GenBank/DDBJ whole genome shotgun (WGS) entry which is preliminary data.</text>
</comment>
<keyword evidence="2 5" id="KW-0963">Cytoplasm</keyword>
<feature type="binding site" evidence="5">
    <location>
        <position position="206"/>
    </location>
    <ligand>
        <name>[3Fe-4S] cluster</name>
        <dbReference type="ChEBI" id="CHEBI:21137"/>
    </ligand>
</feature>
<dbReference type="InterPro" id="IPR011263">
    <property type="entry name" value="DNA-dir_RNA_pol_RpoA/D/Rpb3"/>
</dbReference>
<keyword evidence="1 5" id="KW-0240">DNA-directed RNA polymerase</keyword>
<dbReference type="InterPro" id="IPR017900">
    <property type="entry name" value="4Fe4S_Fe_S_CS"/>
</dbReference>
<dbReference type="NCBIfam" id="NF001988">
    <property type="entry name" value="PRK00783.1"/>
    <property type="match status" value="1"/>
</dbReference>
<dbReference type="Proteomes" id="UP000070565">
    <property type="component" value="Unassembled WGS sequence"/>
</dbReference>
<dbReference type="GO" id="GO:0006351">
    <property type="term" value="P:DNA-templated transcription"/>
    <property type="evidence" value="ECO:0007669"/>
    <property type="project" value="UniProtKB-UniRule"/>
</dbReference>
<dbReference type="PROSITE" id="PS00198">
    <property type="entry name" value="4FE4S_FER_1"/>
    <property type="match status" value="1"/>
</dbReference>
<keyword evidence="5" id="KW-0408">Iron</keyword>
<comment type="subcellular location">
    <subcellularLocation>
        <location evidence="5">Cytoplasm</location>
    </subcellularLocation>
</comment>
<evidence type="ECO:0000313" key="7">
    <source>
        <dbReference type="EMBL" id="KXB01951.1"/>
    </source>
</evidence>
<feature type="domain" description="4Fe-4S ferredoxin-type" evidence="6">
    <location>
        <begin position="161"/>
        <end position="189"/>
    </location>
</feature>
<keyword evidence="5" id="KW-0808">Transferase</keyword>
<dbReference type="SUPFAM" id="SSF55257">
    <property type="entry name" value="RBP11-like subunits of RNA polymerase"/>
    <property type="match status" value="1"/>
</dbReference>
<dbReference type="Pfam" id="PF00037">
    <property type="entry name" value="Fer4"/>
    <property type="match status" value="1"/>
</dbReference>
<keyword evidence="8" id="KW-1185">Reference proteome</keyword>
<dbReference type="Gene3D" id="2.170.120.12">
    <property type="entry name" value="DNA-directed RNA polymerase, insert domain"/>
    <property type="match status" value="1"/>
</dbReference>
<keyword evidence="5" id="KW-0479">Metal-binding</keyword>
<keyword evidence="5" id="KW-0003">3Fe-4S</keyword>
<dbReference type="GO" id="GO:0005737">
    <property type="term" value="C:cytoplasm"/>
    <property type="evidence" value="ECO:0007669"/>
    <property type="project" value="UniProtKB-SubCell"/>
</dbReference>
<dbReference type="PANTHER" id="PTHR11800">
    <property type="entry name" value="DNA-DIRECTED RNA POLYMERASE"/>
    <property type="match status" value="1"/>
</dbReference>
<evidence type="ECO:0000256" key="5">
    <source>
        <dbReference type="HAMAP-Rule" id="MF_00320"/>
    </source>
</evidence>
<comment type="similarity">
    <text evidence="4 5">Belongs to the archaeal Rpo3/eukaryotic RPB3 RNA polymerase subunit family.</text>
</comment>
<comment type="cofactor">
    <cofactor evidence="5">
        <name>[3Fe-4S] cluster</name>
        <dbReference type="ChEBI" id="CHEBI:21137"/>
    </cofactor>
    <text evidence="5">Binds 1 [3Fe-4S] cluster.</text>
</comment>
<name>A0A133V688_9EURY</name>
<dbReference type="InterPro" id="IPR017896">
    <property type="entry name" value="4Fe4S_Fe-S-bd"/>
</dbReference>
<dbReference type="EC" id="2.7.7.6" evidence="5"/>
<protein>
    <recommendedName>
        <fullName evidence="5">DNA-directed RNA polymerase subunit Rpo3</fullName>
        <ecNumber evidence="5">2.7.7.6</ecNumber>
    </recommendedName>
    <alternativeName>
        <fullName evidence="5">DNA-directed RNA polymerase subunit D</fullName>
    </alternativeName>
</protein>